<evidence type="ECO:0000256" key="3">
    <source>
        <dbReference type="ARBA" id="ARBA00006904"/>
    </source>
</evidence>
<dbReference type="PANTHER" id="PTHR21152:SF40">
    <property type="entry name" value="ALANINE--GLYOXYLATE AMINOTRANSFERASE"/>
    <property type="match status" value="1"/>
</dbReference>
<keyword evidence="17" id="KW-1185">Reference proteome</keyword>
<evidence type="ECO:0000256" key="13">
    <source>
        <dbReference type="ARBA" id="ARBA00047630"/>
    </source>
</evidence>
<dbReference type="InterPro" id="IPR015424">
    <property type="entry name" value="PyrdxlP-dep_Trfase"/>
</dbReference>
<comment type="cofactor">
    <cofactor evidence="1">
        <name>pyridoxal 5'-phosphate</name>
        <dbReference type="ChEBI" id="CHEBI:597326"/>
    </cofactor>
</comment>
<dbReference type="InterPro" id="IPR022278">
    <property type="entry name" value="Pser_aminoTfrase"/>
</dbReference>
<dbReference type="GO" id="GO:0008615">
    <property type="term" value="P:pyridoxine biosynthetic process"/>
    <property type="evidence" value="ECO:0007669"/>
    <property type="project" value="UniProtKB-KW"/>
</dbReference>
<keyword evidence="6 16" id="KW-0032">Aminotransferase</keyword>
<dbReference type="RefSeq" id="WP_183976267.1">
    <property type="nucleotide sequence ID" value="NZ_JACIBY010000008.1"/>
</dbReference>
<evidence type="ECO:0000256" key="5">
    <source>
        <dbReference type="ARBA" id="ARBA00022490"/>
    </source>
</evidence>
<dbReference type="InterPro" id="IPR015421">
    <property type="entry name" value="PyrdxlP-dep_Trfase_major"/>
</dbReference>
<feature type="domain" description="Aminotransferase class V" evidence="15">
    <location>
        <begin position="136"/>
        <end position="315"/>
    </location>
</feature>
<dbReference type="AlphaFoldDB" id="A0A7W5ZQB3"/>
<reference evidence="16 17" key="1">
    <citation type="submission" date="2020-08" db="EMBL/GenBank/DDBJ databases">
        <title>Genomic Encyclopedia of Type Strains, Phase IV (KMG-IV): sequencing the most valuable type-strain genomes for metagenomic binning, comparative biology and taxonomic classification.</title>
        <authorList>
            <person name="Goeker M."/>
        </authorList>
    </citation>
    <scope>NUCLEOTIDE SEQUENCE [LARGE SCALE GENOMIC DNA]</scope>
    <source>
        <strain evidence="16 17">DSM 17976</strain>
    </source>
</reference>
<comment type="catalytic activity">
    <reaction evidence="14">
        <text>O-phospho-L-serine + 2-oxoglutarate = 3-phosphooxypyruvate + L-glutamate</text>
        <dbReference type="Rhea" id="RHEA:14329"/>
        <dbReference type="ChEBI" id="CHEBI:16810"/>
        <dbReference type="ChEBI" id="CHEBI:18110"/>
        <dbReference type="ChEBI" id="CHEBI:29985"/>
        <dbReference type="ChEBI" id="CHEBI:57524"/>
        <dbReference type="EC" id="2.6.1.52"/>
    </reaction>
</comment>
<evidence type="ECO:0000256" key="12">
    <source>
        <dbReference type="ARBA" id="ARBA00031421"/>
    </source>
</evidence>
<evidence type="ECO:0000256" key="6">
    <source>
        <dbReference type="ARBA" id="ARBA00022576"/>
    </source>
</evidence>
<dbReference type="EMBL" id="JACIBY010000008">
    <property type="protein sequence ID" value="MBB3839734.1"/>
    <property type="molecule type" value="Genomic_DNA"/>
</dbReference>
<protein>
    <recommendedName>
        <fullName evidence="4">phosphoserine transaminase</fullName>
        <ecNumber evidence="4">2.6.1.52</ecNumber>
    </recommendedName>
    <alternativeName>
        <fullName evidence="12">Phosphohydroxythreonine aminotransferase</fullName>
    </alternativeName>
</protein>
<keyword evidence="7" id="KW-0028">Amino-acid biosynthesis</keyword>
<sequence length="360" mass="40829">MITFYPGPSKIYPQVEQYLQDAYRSGILSMNHRSQGFMDVLKETMRLMREKLAIPADYSIYLVSSATEAWEIVAQSLTQQHSAHHYNGAFGKKWFSYATHIVPQTSGSLFPINQTLPYHLFQEGEERAAFNRQRLSDYEVLCLTHSETSNGTQIRMQELAEIRSLTPALIAIDATSSMGGVAFDWTLGDVWFASVQKCFGLPAGMGIMVCSPNALEKARQVNDILRYNSLLFVHENFEKYQTHYTPNTLGVYLLMRVMEQLEPIAAIDQRTVERAAHFYQFLENETSWEPLVTNNATRSDTVIAVKGEPQAIAALKKEATLAGITLGNGYGEWKNNTFRIANFPAIEDEEIEQLRSFLRK</sequence>
<organism evidence="16 17">
    <name type="scientific">Runella defluvii</name>
    <dbReference type="NCBI Taxonomy" id="370973"/>
    <lineage>
        <taxon>Bacteria</taxon>
        <taxon>Pseudomonadati</taxon>
        <taxon>Bacteroidota</taxon>
        <taxon>Cytophagia</taxon>
        <taxon>Cytophagales</taxon>
        <taxon>Spirosomataceae</taxon>
        <taxon>Runella</taxon>
    </lineage>
</organism>
<keyword evidence="8 16" id="KW-0808">Transferase</keyword>
<dbReference type="Gene3D" id="3.40.640.10">
    <property type="entry name" value="Type I PLP-dependent aspartate aminotransferase-like (Major domain)"/>
    <property type="match status" value="1"/>
</dbReference>
<keyword evidence="5" id="KW-0963">Cytoplasm</keyword>
<keyword evidence="9" id="KW-0663">Pyridoxal phosphate</keyword>
<evidence type="ECO:0000256" key="4">
    <source>
        <dbReference type="ARBA" id="ARBA00013030"/>
    </source>
</evidence>
<keyword evidence="10" id="KW-0664">Pyridoxine biosynthesis</keyword>
<gene>
    <name evidence="16" type="ORF">FHS57_003745</name>
</gene>
<dbReference type="SUPFAM" id="SSF53383">
    <property type="entry name" value="PLP-dependent transferases"/>
    <property type="match status" value="1"/>
</dbReference>
<dbReference type="PANTHER" id="PTHR21152">
    <property type="entry name" value="AMINOTRANSFERASE CLASS V"/>
    <property type="match status" value="1"/>
</dbReference>
<accession>A0A7W5ZQB3</accession>
<dbReference type="Pfam" id="PF00266">
    <property type="entry name" value="Aminotran_5"/>
    <property type="match status" value="1"/>
</dbReference>
<dbReference type="GO" id="GO:0006564">
    <property type="term" value="P:L-serine biosynthetic process"/>
    <property type="evidence" value="ECO:0007669"/>
    <property type="project" value="UniProtKB-KW"/>
</dbReference>
<evidence type="ECO:0000256" key="10">
    <source>
        <dbReference type="ARBA" id="ARBA00023096"/>
    </source>
</evidence>
<evidence type="ECO:0000313" key="17">
    <source>
        <dbReference type="Proteomes" id="UP000541352"/>
    </source>
</evidence>
<dbReference type="GO" id="GO:0008453">
    <property type="term" value="F:alanine-glyoxylate transaminase activity"/>
    <property type="evidence" value="ECO:0007669"/>
    <property type="project" value="TreeGrafter"/>
</dbReference>
<dbReference type="PIRSF" id="PIRSF000525">
    <property type="entry name" value="SerC"/>
    <property type="match status" value="1"/>
</dbReference>
<dbReference type="Proteomes" id="UP000541352">
    <property type="component" value="Unassembled WGS sequence"/>
</dbReference>
<evidence type="ECO:0000256" key="9">
    <source>
        <dbReference type="ARBA" id="ARBA00022898"/>
    </source>
</evidence>
<evidence type="ECO:0000256" key="14">
    <source>
        <dbReference type="ARBA" id="ARBA00049007"/>
    </source>
</evidence>
<dbReference type="GO" id="GO:0019265">
    <property type="term" value="P:glycine biosynthetic process, by transamination of glyoxylate"/>
    <property type="evidence" value="ECO:0007669"/>
    <property type="project" value="TreeGrafter"/>
</dbReference>
<dbReference type="InterPro" id="IPR000192">
    <property type="entry name" value="Aminotrans_V_dom"/>
</dbReference>
<name>A0A7W5ZQB3_9BACT</name>
<evidence type="ECO:0000256" key="7">
    <source>
        <dbReference type="ARBA" id="ARBA00022605"/>
    </source>
</evidence>
<dbReference type="EC" id="2.6.1.52" evidence="4"/>
<comment type="pathway">
    <text evidence="2">Amino-acid biosynthesis; L-serine biosynthesis; L-serine from 3-phospho-D-glycerate: step 2/3.</text>
</comment>
<dbReference type="Gene3D" id="3.90.1150.10">
    <property type="entry name" value="Aspartate Aminotransferase, domain 1"/>
    <property type="match status" value="1"/>
</dbReference>
<proteinExistence type="inferred from homology"/>
<comment type="similarity">
    <text evidence="3">Belongs to the class-V pyridoxal-phosphate-dependent aminotransferase family. SerC subfamily.</text>
</comment>
<dbReference type="GO" id="GO:0004760">
    <property type="term" value="F:L-serine-pyruvate transaminase activity"/>
    <property type="evidence" value="ECO:0007669"/>
    <property type="project" value="TreeGrafter"/>
</dbReference>
<keyword evidence="11" id="KW-0718">Serine biosynthesis</keyword>
<evidence type="ECO:0000256" key="1">
    <source>
        <dbReference type="ARBA" id="ARBA00001933"/>
    </source>
</evidence>
<evidence type="ECO:0000256" key="8">
    <source>
        <dbReference type="ARBA" id="ARBA00022679"/>
    </source>
</evidence>
<evidence type="ECO:0000313" key="16">
    <source>
        <dbReference type="EMBL" id="MBB3839734.1"/>
    </source>
</evidence>
<comment type="catalytic activity">
    <reaction evidence="13">
        <text>4-(phosphooxy)-L-threonine + 2-oxoglutarate = (R)-3-hydroxy-2-oxo-4-phosphooxybutanoate + L-glutamate</text>
        <dbReference type="Rhea" id="RHEA:16573"/>
        <dbReference type="ChEBI" id="CHEBI:16810"/>
        <dbReference type="ChEBI" id="CHEBI:29985"/>
        <dbReference type="ChEBI" id="CHEBI:58452"/>
        <dbReference type="ChEBI" id="CHEBI:58538"/>
        <dbReference type="EC" id="2.6.1.52"/>
    </reaction>
</comment>
<evidence type="ECO:0000259" key="15">
    <source>
        <dbReference type="Pfam" id="PF00266"/>
    </source>
</evidence>
<dbReference type="InterPro" id="IPR015422">
    <property type="entry name" value="PyrdxlP-dep_Trfase_small"/>
</dbReference>
<evidence type="ECO:0000256" key="11">
    <source>
        <dbReference type="ARBA" id="ARBA00023299"/>
    </source>
</evidence>
<comment type="caution">
    <text evidence="16">The sequence shown here is derived from an EMBL/GenBank/DDBJ whole genome shotgun (WGS) entry which is preliminary data.</text>
</comment>
<dbReference type="UniPathway" id="UPA00135">
    <property type="reaction ID" value="UER00197"/>
</dbReference>
<dbReference type="GO" id="GO:0004648">
    <property type="term" value="F:O-phospho-L-serine:2-oxoglutarate aminotransferase activity"/>
    <property type="evidence" value="ECO:0007669"/>
    <property type="project" value="UniProtKB-EC"/>
</dbReference>
<evidence type="ECO:0000256" key="2">
    <source>
        <dbReference type="ARBA" id="ARBA00005099"/>
    </source>
</evidence>